<accession>A0A7K5ITG7</accession>
<gene>
    <name evidence="10" type="primary">Morc2</name>
    <name evidence="10" type="ORF">TOXRED_R01254</name>
</gene>
<feature type="region of interest" description="Disordered" evidence="8">
    <location>
        <begin position="1"/>
        <end position="23"/>
    </location>
</feature>
<evidence type="ECO:0000313" key="11">
    <source>
        <dbReference type="Proteomes" id="UP000523146"/>
    </source>
</evidence>
<evidence type="ECO:0000256" key="3">
    <source>
        <dbReference type="ARBA" id="ARBA00022771"/>
    </source>
</evidence>
<dbReference type="PANTHER" id="PTHR23337">
    <property type="entry name" value="ZINC FINGER CW-TYPE COILED-COIL DOMAIN PROTEIN 1"/>
    <property type="match status" value="1"/>
</dbReference>
<evidence type="ECO:0000256" key="1">
    <source>
        <dbReference type="ARBA" id="ARBA00004123"/>
    </source>
</evidence>
<dbReference type="InterPro" id="IPR011124">
    <property type="entry name" value="Znf_CW"/>
</dbReference>
<feature type="coiled-coil region" evidence="7">
    <location>
        <begin position="473"/>
        <end position="507"/>
    </location>
</feature>
<comment type="caution">
    <text evidence="10">The sequence shown here is derived from an EMBL/GenBank/DDBJ whole genome shotgun (WGS) entry which is preliminary data.</text>
</comment>
<feature type="domain" description="CW-type" evidence="9">
    <location>
        <begin position="416"/>
        <end position="470"/>
    </location>
</feature>
<dbReference type="Gene3D" id="3.30.40.100">
    <property type="match status" value="1"/>
</dbReference>
<dbReference type="Pfam" id="PF07496">
    <property type="entry name" value="zf-CW"/>
    <property type="match status" value="1"/>
</dbReference>
<evidence type="ECO:0000256" key="2">
    <source>
        <dbReference type="ARBA" id="ARBA00022723"/>
    </source>
</evidence>
<evidence type="ECO:0000256" key="5">
    <source>
        <dbReference type="ARBA" id="ARBA00023054"/>
    </source>
</evidence>
<dbReference type="InterPro" id="IPR041006">
    <property type="entry name" value="Morc_S5"/>
</dbReference>
<sequence length="944" mass="107739">ADEAASVIQFGKSAKRSPESTQIGQYGNGLKSGSMRIGKDFILFTKKDDTMTCLLLSRTFHEEEGIDEVIVPLPTWNARSCEPVSDNMEKFAIETELIYKYSPFKSEREVMDQFNKIRGEKGTLVIIFNLKLMDNGEPELDVTSDPQDIQMAETPPEGTKPERRSFRAYAAVLYIDPRMRIFINGHKVQTKRLSCCLYKPRMYKYTSNRFKTRAEQEVKKAEHMARIAEEKAREAESKARALELRLGGDLTRESRVTLRQVQNSAITMRREADVKKRIKDAKQRALKEPKELNFIFGVNIEQRELDGMFIYNCSRLIKMYEKVGPQLEGGMACGGVVGVVDVPYLVLEPTHNKQDFADAKEYRHLLKAMGEHLAQYWKDVAIAQRGIIKFWDEFGYLSANWNQPPSSELRYKRRRAMEIPTTIQCDVCLKWRTLPFQLSSVEKNYPDSWVCSMNPDPEQDRCEAAEQKQKVPLGTLKKDLKTNEEKQKQLTEKIHQQQKKLEALQKTTPIRSQADLKKLPLEVITWPSREHTQTQRPRSPPLPDIIKNAPRRPPGSSPPPKSCSQLKKSSSDRPNTISPKLASMPFKEEASTSRTHHHTVTAGKSNSTLKTPAKPGTSMKSLSGLQSPKSPRETPNPKAAKMPAVRKSASGRCLQASSTRKRALNIPEDGSEDEGEPKKERTKRGKFLAMKEEKDSNELTDSAGEEELLELKKAQKDKGLHVEVRVNKEWFTGRVTAVERVRHAIRWKVKFDYVPTDTTPRDRWIEKGSEDVRLMKPPSPEYQAPDTQQEEEVVMAEPSTSDCVRIEPDTTGPSSSQETVDLLVQILRNCLRYFLPPNFPISKNELSSMSSEGLLAFPLKEYFKQYEVGLQNLCNSYQTRADARAKACEENLQNSEKKLRETEEKLQKLRTNIMALLQKVQEDIDINTDDELDAYIEDLIMKGD</sequence>
<reference evidence="10 11" key="1">
    <citation type="submission" date="2019-09" db="EMBL/GenBank/DDBJ databases">
        <title>Bird 10,000 Genomes (B10K) Project - Family phase.</title>
        <authorList>
            <person name="Zhang G."/>
        </authorList>
    </citation>
    <scope>NUCLEOTIDE SEQUENCE [LARGE SCALE GENOMIC DNA]</scope>
    <source>
        <strain evidence="10">B10K-DU-002-15</strain>
        <tissue evidence="10">Muscle</tissue>
    </source>
</reference>
<keyword evidence="3" id="KW-0863">Zinc-finger</keyword>
<dbReference type="PROSITE" id="PS51050">
    <property type="entry name" value="ZF_CW"/>
    <property type="match status" value="1"/>
</dbReference>
<evidence type="ECO:0000259" key="9">
    <source>
        <dbReference type="PROSITE" id="PS51050"/>
    </source>
</evidence>
<evidence type="ECO:0000256" key="7">
    <source>
        <dbReference type="SAM" id="Coils"/>
    </source>
</evidence>
<feature type="region of interest" description="Disordered" evidence="8">
    <location>
        <begin position="525"/>
        <end position="686"/>
    </location>
</feature>
<keyword evidence="6" id="KW-0539">Nucleus</keyword>
<organism evidence="10 11">
    <name type="scientific">Toxostoma redivivum</name>
    <name type="common">California thrasher</name>
    <dbReference type="NCBI Taxonomy" id="99882"/>
    <lineage>
        <taxon>Eukaryota</taxon>
        <taxon>Metazoa</taxon>
        <taxon>Chordata</taxon>
        <taxon>Craniata</taxon>
        <taxon>Vertebrata</taxon>
        <taxon>Euteleostomi</taxon>
        <taxon>Archelosauria</taxon>
        <taxon>Archosauria</taxon>
        <taxon>Dinosauria</taxon>
        <taxon>Saurischia</taxon>
        <taxon>Theropoda</taxon>
        <taxon>Coelurosauria</taxon>
        <taxon>Aves</taxon>
        <taxon>Neognathae</taxon>
        <taxon>Neoaves</taxon>
        <taxon>Telluraves</taxon>
        <taxon>Australaves</taxon>
        <taxon>Passeriformes</taxon>
        <taxon>Mimidae</taxon>
        <taxon>Toxostoma</taxon>
    </lineage>
</organism>
<evidence type="ECO:0000313" key="10">
    <source>
        <dbReference type="EMBL" id="NWS84623.1"/>
    </source>
</evidence>
<dbReference type="InterPro" id="IPR056360">
    <property type="entry name" value="Chromo_MORC2_6th"/>
</dbReference>
<protein>
    <submittedName>
        <fullName evidence="10">MORC2 protein</fullName>
    </submittedName>
</protein>
<feature type="compositionally biased region" description="Polar residues" evidence="8">
    <location>
        <begin position="562"/>
        <end position="578"/>
    </location>
</feature>
<evidence type="ECO:0000256" key="8">
    <source>
        <dbReference type="SAM" id="MobiDB-lite"/>
    </source>
</evidence>
<dbReference type="GO" id="GO:0005634">
    <property type="term" value="C:nucleus"/>
    <property type="evidence" value="ECO:0007669"/>
    <property type="project" value="UniProtKB-SubCell"/>
</dbReference>
<dbReference type="AlphaFoldDB" id="A0A7K5ITG7"/>
<evidence type="ECO:0000256" key="4">
    <source>
        <dbReference type="ARBA" id="ARBA00022833"/>
    </source>
</evidence>
<feature type="non-terminal residue" evidence="10">
    <location>
        <position position="1"/>
    </location>
</feature>
<dbReference type="EMBL" id="VXBI01005822">
    <property type="protein sequence ID" value="NWS84623.1"/>
    <property type="molecule type" value="Genomic_DNA"/>
</dbReference>
<dbReference type="Pfam" id="PF17942">
    <property type="entry name" value="Morc6_S5"/>
    <property type="match status" value="1"/>
</dbReference>
<dbReference type="Proteomes" id="UP000523146">
    <property type="component" value="Unassembled WGS sequence"/>
</dbReference>
<feature type="coiled-coil region" evidence="7">
    <location>
        <begin position="878"/>
        <end position="919"/>
    </location>
</feature>
<comment type="subcellular location">
    <subcellularLocation>
        <location evidence="1">Nucleus</location>
    </subcellularLocation>
</comment>
<dbReference type="FunFam" id="3.30.40.100:FF:000001">
    <property type="entry name" value="MORC family CW-type zinc finger protein 2"/>
    <property type="match status" value="1"/>
</dbReference>
<feature type="non-terminal residue" evidence="10">
    <location>
        <position position="944"/>
    </location>
</feature>
<feature type="compositionally biased region" description="Polar residues" evidence="8">
    <location>
        <begin position="618"/>
        <end position="629"/>
    </location>
</feature>
<proteinExistence type="predicted"/>
<feature type="compositionally biased region" description="Pro residues" evidence="8">
    <location>
        <begin position="551"/>
        <end position="561"/>
    </location>
</feature>
<name>A0A7K5ITG7_TOXRE</name>
<dbReference type="PANTHER" id="PTHR23337:SF7">
    <property type="entry name" value="ATPASE MORC2"/>
    <property type="match status" value="1"/>
</dbReference>
<keyword evidence="4" id="KW-0862">Zinc</keyword>
<keyword evidence="5 7" id="KW-0175">Coiled coil</keyword>
<feature type="coiled-coil region" evidence="7">
    <location>
        <begin position="211"/>
        <end position="245"/>
    </location>
</feature>
<dbReference type="Pfam" id="PF23327">
    <property type="entry name" value="Chromo_MORC2_6th"/>
    <property type="match status" value="1"/>
</dbReference>
<evidence type="ECO:0000256" key="6">
    <source>
        <dbReference type="ARBA" id="ARBA00023242"/>
    </source>
</evidence>
<dbReference type="Pfam" id="PF13589">
    <property type="entry name" value="HATPase_c_3"/>
    <property type="match status" value="1"/>
</dbReference>
<keyword evidence="2" id="KW-0479">Metal-binding</keyword>
<keyword evidence="11" id="KW-1185">Reference proteome</keyword>
<dbReference type="GO" id="GO:0008270">
    <property type="term" value="F:zinc ion binding"/>
    <property type="evidence" value="ECO:0007669"/>
    <property type="project" value="UniProtKB-KW"/>
</dbReference>